<evidence type="ECO:0000313" key="1">
    <source>
        <dbReference type="EMBL" id="OZG51121.1"/>
    </source>
</evidence>
<organism evidence="1 2">
    <name type="scientific">Pseudoscardovia radai</name>
    <dbReference type="NCBI Taxonomy" id="987066"/>
    <lineage>
        <taxon>Bacteria</taxon>
        <taxon>Bacillati</taxon>
        <taxon>Actinomycetota</taxon>
        <taxon>Actinomycetes</taxon>
        <taxon>Bifidobacteriales</taxon>
        <taxon>Bifidobacteriaceae</taxon>
        <taxon>Pseudoscardovia</taxon>
    </lineage>
</organism>
<reference evidence="1 2" key="1">
    <citation type="journal article" date="2017" name="BMC Genomics">
        <title>Comparative genomic and phylogenomic analyses of the Bifidobacteriaceae family.</title>
        <authorList>
            <person name="Lugli G.A."/>
            <person name="Milani C."/>
            <person name="Turroni F."/>
            <person name="Duranti S."/>
            <person name="Mancabelli L."/>
            <person name="Mangifesta M."/>
            <person name="Ferrario C."/>
            <person name="Modesto M."/>
            <person name="Mattarelli P."/>
            <person name="Jiri K."/>
            <person name="van Sinderen D."/>
            <person name="Ventura M."/>
        </authorList>
    </citation>
    <scope>NUCLEOTIDE SEQUENCE [LARGE SCALE GENOMIC DNA]</scope>
    <source>
        <strain evidence="1 2">DSM 24742</strain>
    </source>
</reference>
<name>A0A261EW90_9BIFI</name>
<accession>A0A261EW90</accession>
<evidence type="ECO:0000313" key="2">
    <source>
        <dbReference type="Proteomes" id="UP000216725"/>
    </source>
</evidence>
<dbReference type="AlphaFoldDB" id="A0A261EW90"/>
<proteinExistence type="predicted"/>
<gene>
    <name evidence="1" type="ORF">PSRA_1298</name>
</gene>
<sequence>MESLDIIIEVNIRTGIVKLIPTIVCIVIKLHAGFRATDRADTEHIMQFTIGHFNQSLSMLVSICHTGCCIAGICFPALH</sequence>
<protein>
    <submittedName>
        <fullName evidence="1">Uncharacterized protein</fullName>
    </submittedName>
</protein>
<keyword evidence="2" id="KW-1185">Reference proteome</keyword>
<dbReference type="EMBL" id="MWWR01000011">
    <property type="protein sequence ID" value="OZG51121.1"/>
    <property type="molecule type" value="Genomic_DNA"/>
</dbReference>
<dbReference type="Proteomes" id="UP000216725">
    <property type="component" value="Unassembled WGS sequence"/>
</dbReference>
<comment type="caution">
    <text evidence="1">The sequence shown here is derived from an EMBL/GenBank/DDBJ whole genome shotgun (WGS) entry which is preliminary data.</text>
</comment>